<accession>A0A656Z6J7</accession>
<gene>
    <name evidence="1" type="ORF">AB664_02970</name>
</gene>
<name>A0A656Z6J7_BRUAN</name>
<dbReference type="EMBL" id="LUAY01000113">
    <property type="protein sequence ID" value="KYB46293.1"/>
    <property type="molecule type" value="Genomic_DNA"/>
</dbReference>
<organism evidence="1">
    <name type="scientific">Brucella anthropi</name>
    <name type="common">Ochrobactrum anthropi</name>
    <dbReference type="NCBI Taxonomy" id="529"/>
    <lineage>
        <taxon>Bacteria</taxon>
        <taxon>Pseudomonadati</taxon>
        <taxon>Pseudomonadota</taxon>
        <taxon>Alphaproteobacteria</taxon>
        <taxon>Hyphomicrobiales</taxon>
        <taxon>Brucellaceae</taxon>
        <taxon>Brucella/Ochrobactrum group</taxon>
        <taxon>Brucella</taxon>
    </lineage>
</organism>
<protein>
    <submittedName>
        <fullName evidence="1">Uncharacterized protein</fullName>
    </submittedName>
</protein>
<proteinExistence type="predicted"/>
<evidence type="ECO:0000313" key="1">
    <source>
        <dbReference type="EMBL" id="KYB46293.1"/>
    </source>
</evidence>
<sequence length="66" mass="7290">MLDDAPFGAGLRVMVSPRVHGASAWWASVGSGTIHIMVGVTGRSSVDRQNFNQPQIRLYFSIRKIF</sequence>
<dbReference type="AlphaFoldDB" id="A0A656Z6J7"/>
<reference evidence="1" key="1">
    <citation type="submission" date="2016-02" db="EMBL/GenBank/DDBJ databases">
        <title>Genomic sequences of Ochrobactrum anthropi.</title>
        <authorList>
            <person name="Chudasama K.S."/>
            <person name="Thaker V.S."/>
        </authorList>
    </citation>
    <scope>NUCLEOTIDE SEQUENCE [LARGE SCALE GENOMIC DNA]</scope>
    <source>
        <strain evidence="1">SUBG007</strain>
    </source>
</reference>
<comment type="caution">
    <text evidence="1">The sequence shown here is derived from an EMBL/GenBank/DDBJ whole genome shotgun (WGS) entry which is preliminary data.</text>
</comment>